<comment type="caution">
    <text evidence="10">The sequence shown here is derived from an EMBL/GenBank/DDBJ whole genome shotgun (WGS) entry which is preliminary data.</text>
</comment>
<comment type="similarity">
    <text evidence="2 8">Belongs to the major facilitator superfamily. Bcr/CmlA family.</text>
</comment>
<reference evidence="10 11" key="1">
    <citation type="submission" date="2020-08" db="EMBL/GenBank/DDBJ databases">
        <title>Genomic Encyclopedia of Type Strains, Phase III (KMG-III): the genomes of soil and plant-associated and newly described type strains.</title>
        <authorList>
            <person name="Whitman W."/>
        </authorList>
    </citation>
    <scope>NUCLEOTIDE SEQUENCE [LARGE SCALE GENOMIC DNA]</scope>
    <source>
        <strain evidence="10 11">CECT 4462</strain>
    </source>
</reference>
<dbReference type="InterPro" id="IPR036259">
    <property type="entry name" value="MFS_trans_sf"/>
</dbReference>
<dbReference type="GO" id="GO:0015385">
    <property type="term" value="F:sodium:proton antiporter activity"/>
    <property type="evidence" value="ECO:0007669"/>
    <property type="project" value="TreeGrafter"/>
</dbReference>
<feature type="transmembrane region" description="Helical" evidence="8">
    <location>
        <begin position="96"/>
        <end position="117"/>
    </location>
</feature>
<feature type="transmembrane region" description="Helical" evidence="8">
    <location>
        <begin position="246"/>
        <end position="263"/>
    </location>
</feature>
<evidence type="ECO:0000256" key="1">
    <source>
        <dbReference type="ARBA" id="ARBA00004651"/>
    </source>
</evidence>
<name>A0A839T1C6_AZOMA</name>
<dbReference type="RefSeq" id="WP_183165378.1">
    <property type="nucleotide sequence ID" value="NZ_JACHXI010000002.1"/>
</dbReference>
<feature type="transmembrane region" description="Helical" evidence="8">
    <location>
        <begin position="70"/>
        <end position="90"/>
    </location>
</feature>
<dbReference type="FunFam" id="1.20.1720.10:FF:000005">
    <property type="entry name" value="Bcr/CflA family efflux transporter"/>
    <property type="match status" value="1"/>
</dbReference>
<evidence type="ECO:0000256" key="4">
    <source>
        <dbReference type="ARBA" id="ARBA00022475"/>
    </source>
</evidence>
<dbReference type="PROSITE" id="PS50850">
    <property type="entry name" value="MFS"/>
    <property type="match status" value="1"/>
</dbReference>
<sequence>MTLRILLILGALTAFGPMAIDLYLPSFPTLAVVFSTDIEHVQLSLAAYFIGLALGQLIYGPVIDRYGRRLPLLFGTVIFSLASLACAFSPSLDWLIAMRFVQAFGGCVGMVASRTVVRDLCDPPTTAKVFSQLMLVMGIAPILAPLIGGLLLQWFGWASIFVVLMVFGGLCGLAVLLWLPETYPAGLPPAPMSGALRQYWRLLSDRAFMGHVLTGGFAMSGMFAYIAGSPHVFIELYAIPAQHYGWLFGSNAAGFIFMSQVNARLLRLRGPYFWLPRWICVYFVSGLALLAIALSRPAMLWPLLLPLFCCIASLGCIIPNATACAMAKQADNAGSASALMGSLQFASAAIAAASVGAFGSASAIPLAGVICSCGLLAILASASAKASLQPDS</sequence>
<dbReference type="GO" id="GO:1990961">
    <property type="term" value="P:xenobiotic detoxification by transmembrane export across the plasma membrane"/>
    <property type="evidence" value="ECO:0007669"/>
    <property type="project" value="InterPro"/>
</dbReference>
<feature type="transmembrane region" description="Helical" evidence="8">
    <location>
        <begin position="338"/>
        <end position="358"/>
    </location>
</feature>
<dbReference type="InterPro" id="IPR004812">
    <property type="entry name" value="Efflux_drug-R_Bcr/CmlA"/>
</dbReference>
<feature type="transmembrane region" description="Helical" evidence="8">
    <location>
        <begin position="275"/>
        <end position="294"/>
    </location>
</feature>
<feature type="transmembrane region" description="Helical" evidence="8">
    <location>
        <begin position="364"/>
        <end position="384"/>
    </location>
</feature>
<keyword evidence="3 8" id="KW-0813">Transport</keyword>
<accession>A0A839T1C6</accession>
<evidence type="ECO:0000256" key="2">
    <source>
        <dbReference type="ARBA" id="ARBA00006236"/>
    </source>
</evidence>
<proteinExistence type="inferred from homology"/>
<keyword evidence="5 8" id="KW-0812">Transmembrane</keyword>
<feature type="transmembrane region" description="Helical" evidence="8">
    <location>
        <begin position="207"/>
        <end position="226"/>
    </location>
</feature>
<dbReference type="CDD" id="cd17320">
    <property type="entry name" value="MFS_MdfA_MDR_like"/>
    <property type="match status" value="1"/>
</dbReference>
<feature type="transmembrane region" description="Helical" evidence="8">
    <location>
        <begin position="43"/>
        <end position="63"/>
    </location>
</feature>
<dbReference type="PANTHER" id="PTHR23502">
    <property type="entry name" value="MAJOR FACILITATOR SUPERFAMILY"/>
    <property type="match status" value="1"/>
</dbReference>
<dbReference type="AlphaFoldDB" id="A0A839T1C6"/>
<evidence type="ECO:0000256" key="6">
    <source>
        <dbReference type="ARBA" id="ARBA00022989"/>
    </source>
</evidence>
<evidence type="ECO:0000313" key="11">
    <source>
        <dbReference type="Proteomes" id="UP000549250"/>
    </source>
</evidence>
<feature type="domain" description="Major facilitator superfamily (MFS) profile" evidence="9">
    <location>
        <begin position="2"/>
        <end position="386"/>
    </location>
</feature>
<feature type="transmembrane region" description="Helical" evidence="8">
    <location>
        <begin position="300"/>
        <end position="326"/>
    </location>
</feature>
<keyword evidence="7 8" id="KW-0472">Membrane</keyword>
<dbReference type="InterPro" id="IPR020846">
    <property type="entry name" value="MFS_dom"/>
</dbReference>
<feature type="transmembrane region" description="Helical" evidence="8">
    <location>
        <begin position="129"/>
        <end position="148"/>
    </location>
</feature>
<comment type="caution">
    <text evidence="8">Lacks conserved residue(s) required for the propagation of feature annotation.</text>
</comment>
<dbReference type="GO" id="GO:0005886">
    <property type="term" value="C:plasma membrane"/>
    <property type="evidence" value="ECO:0007669"/>
    <property type="project" value="UniProtKB-SubCell"/>
</dbReference>
<keyword evidence="4" id="KW-1003">Cell membrane</keyword>
<protein>
    <recommendedName>
        <fullName evidence="8">Bcr/CflA family efflux transporter</fullName>
    </recommendedName>
</protein>
<dbReference type="Proteomes" id="UP000549250">
    <property type="component" value="Unassembled WGS sequence"/>
</dbReference>
<evidence type="ECO:0000256" key="3">
    <source>
        <dbReference type="ARBA" id="ARBA00022448"/>
    </source>
</evidence>
<gene>
    <name evidence="10" type="ORF">FHR87_000763</name>
</gene>
<keyword evidence="6 8" id="KW-1133">Transmembrane helix</keyword>
<evidence type="ECO:0000256" key="7">
    <source>
        <dbReference type="ARBA" id="ARBA00023136"/>
    </source>
</evidence>
<feature type="transmembrane region" description="Helical" evidence="8">
    <location>
        <begin position="154"/>
        <end position="179"/>
    </location>
</feature>
<dbReference type="NCBIfam" id="TIGR00710">
    <property type="entry name" value="efflux_Bcr_CflA"/>
    <property type="match status" value="1"/>
</dbReference>
<dbReference type="EMBL" id="JACHXI010000002">
    <property type="protein sequence ID" value="MBB3102390.1"/>
    <property type="molecule type" value="Genomic_DNA"/>
</dbReference>
<dbReference type="GO" id="GO:0042910">
    <property type="term" value="F:xenobiotic transmembrane transporter activity"/>
    <property type="evidence" value="ECO:0007669"/>
    <property type="project" value="InterPro"/>
</dbReference>
<dbReference type="PANTHER" id="PTHR23502:SF132">
    <property type="entry name" value="POLYAMINE TRANSPORTER 2-RELATED"/>
    <property type="match status" value="1"/>
</dbReference>
<dbReference type="SUPFAM" id="SSF103473">
    <property type="entry name" value="MFS general substrate transporter"/>
    <property type="match status" value="1"/>
</dbReference>
<dbReference type="InterPro" id="IPR011701">
    <property type="entry name" value="MFS"/>
</dbReference>
<evidence type="ECO:0000256" key="8">
    <source>
        <dbReference type="RuleBase" id="RU365088"/>
    </source>
</evidence>
<keyword evidence="8" id="KW-0997">Cell inner membrane</keyword>
<evidence type="ECO:0000259" key="9">
    <source>
        <dbReference type="PROSITE" id="PS50850"/>
    </source>
</evidence>
<keyword evidence="11" id="KW-1185">Reference proteome</keyword>
<dbReference type="Pfam" id="PF07690">
    <property type="entry name" value="MFS_1"/>
    <property type="match status" value="1"/>
</dbReference>
<organism evidence="10 11">
    <name type="scientific">Azomonas macrocytogenes</name>
    <name type="common">Azotobacter macrocytogenes</name>
    <dbReference type="NCBI Taxonomy" id="69962"/>
    <lineage>
        <taxon>Bacteria</taxon>
        <taxon>Pseudomonadati</taxon>
        <taxon>Pseudomonadota</taxon>
        <taxon>Gammaproteobacteria</taxon>
        <taxon>Pseudomonadales</taxon>
        <taxon>Pseudomonadaceae</taxon>
        <taxon>Azomonas</taxon>
    </lineage>
</organism>
<comment type="subcellular location">
    <subcellularLocation>
        <location evidence="8">Cell inner membrane</location>
        <topology evidence="8">Multi-pass membrane protein</topology>
    </subcellularLocation>
    <subcellularLocation>
        <location evidence="1">Cell membrane</location>
        <topology evidence="1">Multi-pass membrane protein</topology>
    </subcellularLocation>
</comment>
<evidence type="ECO:0000256" key="5">
    <source>
        <dbReference type="ARBA" id="ARBA00022692"/>
    </source>
</evidence>
<dbReference type="Gene3D" id="1.20.1720.10">
    <property type="entry name" value="Multidrug resistance protein D"/>
    <property type="match status" value="1"/>
</dbReference>
<evidence type="ECO:0000313" key="10">
    <source>
        <dbReference type="EMBL" id="MBB3102390.1"/>
    </source>
</evidence>